<gene>
    <name evidence="1" type="ORF">RJ640_012469</name>
</gene>
<reference evidence="1" key="1">
    <citation type="submission" date="2022-12" db="EMBL/GenBank/DDBJ databases">
        <title>Draft genome assemblies for two species of Escallonia (Escalloniales).</title>
        <authorList>
            <person name="Chanderbali A."/>
            <person name="Dervinis C."/>
            <person name="Anghel I."/>
            <person name="Soltis D."/>
            <person name="Soltis P."/>
            <person name="Zapata F."/>
        </authorList>
    </citation>
    <scope>NUCLEOTIDE SEQUENCE</scope>
    <source>
        <strain evidence="1">UCBG92.1500</strain>
        <tissue evidence="1">Leaf</tissue>
    </source>
</reference>
<organism evidence="1 2">
    <name type="scientific">Escallonia rubra</name>
    <dbReference type="NCBI Taxonomy" id="112253"/>
    <lineage>
        <taxon>Eukaryota</taxon>
        <taxon>Viridiplantae</taxon>
        <taxon>Streptophyta</taxon>
        <taxon>Embryophyta</taxon>
        <taxon>Tracheophyta</taxon>
        <taxon>Spermatophyta</taxon>
        <taxon>Magnoliopsida</taxon>
        <taxon>eudicotyledons</taxon>
        <taxon>Gunneridae</taxon>
        <taxon>Pentapetalae</taxon>
        <taxon>asterids</taxon>
        <taxon>campanulids</taxon>
        <taxon>Escalloniales</taxon>
        <taxon>Escalloniaceae</taxon>
        <taxon>Escallonia</taxon>
    </lineage>
</organism>
<name>A0AA88UA63_9ASTE</name>
<dbReference type="AlphaFoldDB" id="A0AA88UA63"/>
<accession>A0AA88UA63</accession>
<protein>
    <submittedName>
        <fullName evidence="1">Uncharacterized protein</fullName>
    </submittedName>
</protein>
<evidence type="ECO:0000313" key="1">
    <source>
        <dbReference type="EMBL" id="KAK2976183.1"/>
    </source>
</evidence>
<evidence type="ECO:0000313" key="2">
    <source>
        <dbReference type="Proteomes" id="UP001187471"/>
    </source>
</evidence>
<proteinExistence type="predicted"/>
<dbReference type="Proteomes" id="UP001187471">
    <property type="component" value="Unassembled WGS sequence"/>
</dbReference>
<dbReference type="Gene3D" id="3.40.50.1820">
    <property type="entry name" value="alpha/beta hydrolase"/>
    <property type="match status" value="1"/>
</dbReference>
<dbReference type="InterPro" id="IPR029058">
    <property type="entry name" value="AB_hydrolase_fold"/>
</dbReference>
<sequence length="77" mass="8517">MPFGNDSCKSVRTLGYLNSQQALADFAYLEEVEKYSKPGSVAAKKLTLIEMHCERIAAEKAIALLGEDNEELKIPLD</sequence>
<keyword evidence="2" id="KW-1185">Reference proteome</keyword>
<dbReference type="EMBL" id="JAVXUO010002106">
    <property type="protein sequence ID" value="KAK2976183.1"/>
    <property type="molecule type" value="Genomic_DNA"/>
</dbReference>
<comment type="caution">
    <text evidence="1">The sequence shown here is derived from an EMBL/GenBank/DDBJ whole genome shotgun (WGS) entry which is preliminary data.</text>
</comment>